<accession>A0A2Z6R724</accession>
<proteinExistence type="predicted"/>
<dbReference type="EMBL" id="BEXD01002002">
    <property type="protein sequence ID" value="GBB96662.1"/>
    <property type="molecule type" value="Genomic_DNA"/>
</dbReference>
<feature type="domain" description="Methyltransferase" evidence="1">
    <location>
        <begin position="85"/>
        <end position="177"/>
    </location>
</feature>
<dbReference type="AlphaFoldDB" id="A0A2Z6R724"/>
<sequence length="348" mass="40964">MCRACNLEKPNTIYKPHDCVPLPLPDHSTICDKGGRKYMNSSSVIPIDYDEQDRIQLQHIIYYNVWKNHFSAPVEDLLNTKGTKVLDVGCGPAVWILEMASLYPNSMFTGIDIAPTYPAEIKPLNVEFLQANIIKCGLPYEDNTFDYVFCRLVNFLYTIKDWKIVINEMCRVCKIGGYVEFMEKDLKFDLKTGFTIKEFVRFEKNLRKKDIEPVISPKIEQYIRETNNFPIINHEKRDVPTGEWGDNENDTYKIGKSNNIIIKWAAKNLKNIMIKNYNEKEWNLNVDDFLRELDDYRLYDNIHRIYAKKETENKKVICKRKSSQLENFLITTGLLFKYQEFLKFIKNI</sequence>
<protein>
    <submittedName>
        <fullName evidence="3">S-adenosyl-L-methionine-dependent methyltransferase</fullName>
    </submittedName>
</protein>
<keyword evidence="3" id="KW-0489">Methyltransferase</keyword>
<organism evidence="2 4">
    <name type="scientific">Rhizophagus clarus</name>
    <dbReference type="NCBI Taxonomy" id="94130"/>
    <lineage>
        <taxon>Eukaryota</taxon>
        <taxon>Fungi</taxon>
        <taxon>Fungi incertae sedis</taxon>
        <taxon>Mucoromycota</taxon>
        <taxon>Glomeromycotina</taxon>
        <taxon>Glomeromycetes</taxon>
        <taxon>Glomerales</taxon>
        <taxon>Glomeraceae</taxon>
        <taxon>Rhizophagus</taxon>
    </lineage>
</organism>
<dbReference type="Proteomes" id="UP000615446">
    <property type="component" value="Unassembled WGS sequence"/>
</dbReference>
<evidence type="ECO:0000313" key="2">
    <source>
        <dbReference type="EMBL" id="GBB96662.1"/>
    </source>
</evidence>
<dbReference type="Proteomes" id="UP000247702">
    <property type="component" value="Unassembled WGS sequence"/>
</dbReference>
<dbReference type="Gene3D" id="3.40.50.150">
    <property type="entry name" value="Vaccinia Virus protein VP39"/>
    <property type="match status" value="1"/>
</dbReference>
<dbReference type="SUPFAM" id="SSF53335">
    <property type="entry name" value="S-adenosyl-L-methionine-dependent methyltransferases"/>
    <property type="match status" value="1"/>
</dbReference>
<gene>
    <name evidence="3" type="ORF">RCL2_000193300</name>
    <name evidence="2" type="ORF">RclHR1_02800012</name>
</gene>
<dbReference type="EMBL" id="BLAL01000012">
    <property type="protein sequence ID" value="GES74452.1"/>
    <property type="molecule type" value="Genomic_DNA"/>
</dbReference>
<reference evidence="2 4" key="1">
    <citation type="submission" date="2017-11" db="EMBL/GenBank/DDBJ databases">
        <title>The genome of Rhizophagus clarus HR1 reveals common genetic basis of auxotrophy among arbuscular mycorrhizal fungi.</title>
        <authorList>
            <person name="Kobayashi Y."/>
        </authorList>
    </citation>
    <scope>NUCLEOTIDE SEQUENCE [LARGE SCALE GENOMIC DNA]</scope>
    <source>
        <strain evidence="2 4">HR1</strain>
    </source>
</reference>
<dbReference type="PANTHER" id="PTHR43591:SF24">
    <property type="entry name" value="2-METHOXY-6-POLYPRENYL-1,4-BENZOQUINOL METHYLASE, MITOCHONDRIAL"/>
    <property type="match status" value="1"/>
</dbReference>
<comment type="caution">
    <text evidence="2">The sequence shown here is derived from an EMBL/GenBank/DDBJ whole genome shotgun (WGS) entry which is preliminary data.</text>
</comment>
<dbReference type="CDD" id="cd02440">
    <property type="entry name" value="AdoMet_MTases"/>
    <property type="match status" value="1"/>
</dbReference>
<evidence type="ECO:0000313" key="3">
    <source>
        <dbReference type="EMBL" id="GES74452.1"/>
    </source>
</evidence>
<evidence type="ECO:0000259" key="1">
    <source>
        <dbReference type="Pfam" id="PF13649"/>
    </source>
</evidence>
<dbReference type="GO" id="GO:0008168">
    <property type="term" value="F:methyltransferase activity"/>
    <property type="evidence" value="ECO:0007669"/>
    <property type="project" value="UniProtKB-KW"/>
</dbReference>
<dbReference type="STRING" id="94130.A0A2Z6R724"/>
<dbReference type="GO" id="GO:0032259">
    <property type="term" value="P:methylation"/>
    <property type="evidence" value="ECO:0007669"/>
    <property type="project" value="UniProtKB-KW"/>
</dbReference>
<dbReference type="Pfam" id="PF13649">
    <property type="entry name" value="Methyltransf_25"/>
    <property type="match status" value="1"/>
</dbReference>
<dbReference type="PANTHER" id="PTHR43591">
    <property type="entry name" value="METHYLTRANSFERASE"/>
    <property type="match status" value="1"/>
</dbReference>
<dbReference type="OrthoDB" id="2013972at2759"/>
<dbReference type="InterPro" id="IPR029063">
    <property type="entry name" value="SAM-dependent_MTases_sf"/>
</dbReference>
<dbReference type="InterPro" id="IPR041698">
    <property type="entry name" value="Methyltransf_25"/>
</dbReference>
<keyword evidence="4" id="KW-1185">Reference proteome</keyword>
<reference evidence="3" key="2">
    <citation type="submission" date="2019-10" db="EMBL/GenBank/DDBJ databases">
        <title>Conservation and host-specific expression of non-tandemly repeated heterogenous ribosome RNA gene in arbuscular mycorrhizal fungi.</title>
        <authorList>
            <person name="Maeda T."/>
            <person name="Kobayashi Y."/>
            <person name="Nakagawa T."/>
            <person name="Ezawa T."/>
            <person name="Yamaguchi K."/>
            <person name="Bino T."/>
            <person name="Nishimoto Y."/>
            <person name="Shigenobu S."/>
            <person name="Kawaguchi M."/>
        </authorList>
    </citation>
    <scope>NUCLEOTIDE SEQUENCE</scope>
    <source>
        <strain evidence="3">HR1</strain>
    </source>
</reference>
<name>A0A2Z6R724_9GLOM</name>
<keyword evidence="3" id="KW-0808">Transferase</keyword>
<evidence type="ECO:0000313" key="4">
    <source>
        <dbReference type="Proteomes" id="UP000247702"/>
    </source>
</evidence>